<dbReference type="Proteomes" id="UP000255087">
    <property type="component" value="Unassembled WGS sequence"/>
</dbReference>
<name>A0A380QDE7_YERPU</name>
<dbReference type="EC" id="4.2.1.42" evidence="4"/>
<dbReference type="GO" id="GO:0008867">
    <property type="term" value="F:galactarate dehydratase activity"/>
    <property type="evidence" value="ECO:0007669"/>
    <property type="project" value="UniProtKB-EC"/>
</dbReference>
<accession>A0A380QDE7</accession>
<dbReference type="GO" id="GO:0016787">
    <property type="term" value="F:hydrolase activity"/>
    <property type="evidence" value="ECO:0007669"/>
    <property type="project" value="UniProtKB-KW"/>
</dbReference>
<proteinExistence type="inferred from homology"/>
<reference evidence="4 5" key="1">
    <citation type="submission" date="2018-06" db="EMBL/GenBank/DDBJ databases">
        <authorList>
            <consortium name="Pathogen Informatics"/>
            <person name="Doyle S."/>
        </authorList>
    </citation>
    <scope>NUCLEOTIDE SEQUENCE [LARGE SCALE GENOMIC DNA]</scope>
    <source>
        <strain evidence="4 5">NCTC8580</strain>
    </source>
</reference>
<dbReference type="AlphaFoldDB" id="A0A380QDE7"/>
<dbReference type="InterPro" id="IPR044144">
    <property type="entry name" value="SAF_UxaA/GarD"/>
</dbReference>
<dbReference type="InterPro" id="IPR007392">
    <property type="entry name" value="GD_AH_second"/>
</dbReference>
<dbReference type="PANTHER" id="PTHR30536:SF5">
    <property type="entry name" value="ALTRONATE DEHYDRATASE"/>
    <property type="match status" value="1"/>
</dbReference>
<dbReference type="InterPro" id="IPR048332">
    <property type="entry name" value="GD_AH_C"/>
</dbReference>
<dbReference type="InterPro" id="IPR052172">
    <property type="entry name" value="UxaA_altronate/galactarate_dh"/>
</dbReference>
<evidence type="ECO:0000256" key="2">
    <source>
        <dbReference type="ARBA" id="ARBA00023239"/>
    </source>
</evidence>
<dbReference type="GO" id="GO:0019698">
    <property type="term" value="P:D-galacturonate catabolic process"/>
    <property type="evidence" value="ECO:0007669"/>
    <property type="project" value="TreeGrafter"/>
</dbReference>
<dbReference type="Pfam" id="PF20629">
    <property type="entry name" value="GD_AH_C"/>
    <property type="match status" value="1"/>
</dbReference>
<dbReference type="RefSeq" id="WP_106440697.1">
    <property type="nucleotide sequence ID" value="NZ_NCLF01000004.1"/>
</dbReference>
<organism evidence="4 5">
    <name type="scientific">Yersinia pseudotuberculosis</name>
    <dbReference type="NCBI Taxonomy" id="633"/>
    <lineage>
        <taxon>Bacteria</taxon>
        <taxon>Pseudomonadati</taxon>
        <taxon>Pseudomonadota</taxon>
        <taxon>Gammaproteobacteria</taxon>
        <taxon>Enterobacterales</taxon>
        <taxon>Yersiniaceae</taxon>
        <taxon>Yersinia</taxon>
    </lineage>
</organism>
<evidence type="ECO:0000259" key="3">
    <source>
        <dbReference type="SMART" id="SM00858"/>
    </source>
</evidence>
<sequence>MQNIIKIHPLDNVAVALQDLAADERIESGELSVKLAQPVVRGHKFALTAIEPGQMIVKYGLPIGHALSLIQPGEHIHSQNAKTNLSDLDEYEYQPEFSSLPPQMADRDVQIYRRPKGEVGIRNELWIIPTVGCVNGIARQIQQRFLKETQDAEGIDGVYLFSHTFGCSQLGQDHENTRTMLQNMVRHPNAGAVLVIGLGCENNQVDVFQTTLGKVDEERVRFMVCQQHDDEVEAGLEHLHALYQVMRHDRREPGQLSELKFGLECGGSDGLSGITANPLLGRFSDYVIANGGTSVLTEVPEMFGAERILMSRCRDEATFEKTVSMVNDFKQYFIAHDQPIYENPSPGNKAGGITTLEEKSLGCTQKAGQSQVVDVLKYGERLQRPGLNLLSAPGNDAVATSALAGAGCHMVLFSTGRGTPYGGFVPTVKLATNSELAAKKPHWIDFDAGKLIHGTSMDTLLNEFVDLIVEIADGKPARNEVNDFRELAIFKSGVTL</sequence>
<feature type="domain" description="SAF" evidence="3">
    <location>
        <begin position="11"/>
        <end position="82"/>
    </location>
</feature>
<dbReference type="Pfam" id="PF04295">
    <property type="entry name" value="GD_AH_second"/>
    <property type="match status" value="1"/>
</dbReference>
<dbReference type="PANTHER" id="PTHR30536">
    <property type="entry name" value="ALTRONATE/GALACTARATE DEHYDRATASE"/>
    <property type="match status" value="1"/>
</dbReference>
<evidence type="ECO:0000256" key="1">
    <source>
        <dbReference type="ARBA" id="ARBA00010986"/>
    </source>
</evidence>
<evidence type="ECO:0000313" key="4">
    <source>
        <dbReference type="EMBL" id="SUP86225.1"/>
    </source>
</evidence>
<dbReference type="InterPro" id="IPR013974">
    <property type="entry name" value="SAF"/>
</dbReference>
<dbReference type="Gene3D" id="2.30.130.110">
    <property type="match status" value="1"/>
</dbReference>
<comment type="similarity">
    <text evidence="1">Belongs to the UxaA family.</text>
</comment>
<keyword evidence="2 4" id="KW-0456">Lyase</keyword>
<evidence type="ECO:0000313" key="5">
    <source>
        <dbReference type="Proteomes" id="UP000255087"/>
    </source>
</evidence>
<dbReference type="Pfam" id="PF08666">
    <property type="entry name" value="SAF"/>
    <property type="match status" value="1"/>
</dbReference>
<protein>
    <submittedName>
        <fullName evidence="4">Altronate hydrolase</fullName>
        <ecNumber evidence="4">4.2.1.42</ecNumber>
    </submittedName>
</protein>
<dbReference type="CDD" id="cd11613">
    <property type="entry name" value="SAF_AH_GD"/>
    <property type="match status" value="1"/>
</dbReference>
<gene>
    <name evidence="4" type="primary">uxaA</name>
    <name evidence="4" type="ORF">NCTC8580_04112</name>
</gene>
<dbReference type="EMBL" id="UHJC01000001">
    <property type="protein sequence ID" value="SUP86225.1"/>
    <property type="molecule type" value="Genomic_DNA"/>
</dbReference>
<dbReference type="SMART" id="SM00858">
    <property type="entry name" value="SAF"/>
    <property type="match status" value="1"/>
</dbReference>
<keyword evidence="4" id="KW-0378">Hydrolase</keyword>